<sequence>MLMLDLVRVSTYTCVVLLTLVGQLLALPTREQILELYHRAPQHIKDALARHGIHAHNLPSPASLANLHTSSLIASHPGLANSALAGRLNLHALASRAQAILKRPPSQLPFPIPSFNKNSNNNAAQFQRRSGLLRPFPIKKHQPQQQQPQLRKSQAIDSREDVGVGHLSPPQALAGPPPQIVTVPPHIEGLQSNNHHIKPVSTMINFGPSASSSASSPASASSSASDGIINGRPMRESQLPAKPFTPPTPSPPLQPSDGPKPILQIPKVHKPPRPETAVSARSFSNPFDDSKDNQLSRPFSVPLNVRNPKYEYGGFVPISTSGSSSSSHISASTNVIASSPVDRSEKQVHFANGFVIEEEPSASSLRIS</sequence>
<evidence type="ECO:0000256" key="1">
    <source>
        <dbReference type="SAM" id="MobiDB-lite"/>
    </source>
</evidence>
<comment type="caution">
    <text evidence="2">The sequence shown here is derived from an EMBL/GenBank/DDBJ whole genome shotgun (WGS) entry which is preliminary data.</text>
</comment>
<protein>
    <submittedName>
        <fullName evidence="2">Uncharacterized protein</fullName>
    </submittedName>
</protein>
<dbReference type="AlphaFoldDB" id="A0A1V9XEP8"/>
<evidence type="ECO:0000313" key="3">
    <source>
        <dbReference type="Proteomes" id="UP000192247"/>
    </source>
</evidence>
<dbReference type="OrthoDB" id="6492393at2759"/>
<reference evidence="2 3" key="1">
    <citation type="journal article" date="2017" name="Gigascience">
        <title>Draft genome of the honey bee ectoparasitic mite, Tropilaelaps mercedesae, is shaped by the parasitic life history.</title>
        <authorList>
            <person name="Dong X."/>
            <person name="Armstrong S.D."/>
            <person name="Xia D."/>
            <person name="Makepeace B.L."/>
            <person name="Darby A.C."/>
            <person name="Kadowaki T."/>
        </authorList>
    </citation>
    <scope>NUCLEOTIDE SEQUENCE [LARGE SCALE GENOMIC DNA]</scope>
    <source>
        <strain evidence="2">Wuxi-XJTLU</strain>
    </source>
</reference>
<feature type="region of interest" description="Disordered" evidence="1">
    <location>
        <begin position="162"/>
        <end position="300"/>
    </location>
</feature>
<proteinExistence type="predicted"/>
<name>A0A1V9XEP8_9ACAR</name>
<feature type="compositionally biased region" description="Low complexity" evidence="1">
    <location>
        <begin position="208"/>
        <end position="225"/>
    </location>
</feature>
<dbReference type="InParanoid" id="A0A1V9XEP8"/>
<accession>A0A1V9XEP8</accession>
<keyword evidence="3" id="KW-1185">Reference proteome</keyword>
<dbReference type="EMBL" id="MNPL01012724">
    <property type="protein sequence ID" value="OQR72020.1"/>
    <property type="molecule type" value="Genomic_DNA"/>
</dbReference>
<organism evidence="2 3">
    <name type="scientific">Tropilaelaps mercedesae</name>
    <dbReference type="NCBI Taxonomy" id="418985"/>
    <lineage>
        <taxon>Eukaryota</taxon>
        <taxon>Metazoa</taxon>
        <taxon>Ecdysozoa</taxon>
        <taxon>Arthropoda</taxon>
        <taxon>Chelicerata</taxon>
        <taxon>Arachnida</taxon>
        <taxon>Acari</taxon>
        <taxon>Parasitiformes</taxon>
        <taxon>Mesostigmata</taxon>
        <taxon>Gamasina</taxon>
        <taxon>Dermanyssoidea</taxon>
        <taxon>Laelapidae</taxon>
        <taxon>Tropilaelaps</taxon>
    </lineage>
</organism>
<feature type="compositionally biased region" description="Pro residues" evidence="1">
    <location>
        <begin position="243"/>
        <end position="254"/>
    </location>
</feature>
<dbReference type="Proteomes" id="UP000192247">
    <property type="component" value="Unassembled WGS sequence"/>
</dbReference>
<feature type="non-terminal residue" evidence="2">
    <location>
        <position position="368"/>
    </location>
</feature>
<gene>
    <name evidence="2" type="ORF">BIW11_10636</name>
</gene>
<evidence type="ECO:0000313" key="2">
    <source>
        <dbReference type="EMBL" id="OQR72020.1"/>
    </source>
</evidence>